<organism evidence="3 4">
    <name type="scientific">Flavobacterium hydatis</name>
    <name type="common">Cytophaga aquatilis</name>
    <dbReference type="NCBI Taxonomy" id="991"/>
    <lineage>
        <taxon>Bacteria</taxon>
        <taxon>Pseudomonadati</taxon>
        <taxon>Bacteroidota</taxon>
        <taxon>Flavobacteriia</taxon>
        <taxon>Flavobacteriales</taxon>
        <taxon>Flavobacteriaceae</taxon>
        <taxon>Flavobacterium</taxon>
    </lineage>
</organism>
<proteinExistence type="predicted"/>
<comment type="caution">
    <text evidence="3">The sequence shown here is derived from an EMBL/GenBank/DDBJ whole genome shotgun (WGS) entry which is preliminary data.</text>
</comment>
<dbReference type="Pfam" id="PF08443">
    <property type="entry name" value="RimK"/>
    <property type="match status" value="1"/>
</dbReference>
<dbReference type="EMBL" id="MUGY01000012">
    <property type="protein sequence ID" value="OXA93914.1"/>
    <property type="molecule type" value="Genomic_DNA"/>
</dbReference>
<keyword evidence="1" id="KW-0547">Nucleotide-binding</keyword>
<dbReference type="PANTHER" id="PTHR21621:SF0">
    <property type="entry name" value="BETA-CITRYLGLUTAMATE SYNTHASE B-RELATED"/>
    <property type="match status" value="1"/>
</dbReference>
<dbReference type="PROSITE" id="PS50975">
    <property type="entry name" value="ATP_GRASP"/>
    <property type="match status" value="1"/>
</dbReference>
<sequence>MTDKTILIITHKEDYTSDFVINKLNQRNIKYKRFNCEDIVNKNYKIDNNFKLEFDGETNFCSVWFRRTKLPNIENQNLTERTYLLTEYDALLKNLLSTIDAKWLSNPFSIYQAENKLYQLKLAKELGFKTPNTLVTNSKEDLKTFYHNNFKNVIIKPLSQSRINNSNETEYIFTNILKEAHIDEIEKFDLTPCIFQEKIEKSIELRVTVVGENVFTAGVNSQILEATKTDWRKEKLEFYIEEIPNEIKEKCISLVKILNLKFGAIDLIKDINGNYIFLEINPNGQWAWIENETGLKISDSIINELLCG</sequence>
<gene>
    <name evidence="3" type="ORF">B0A62_12230</name>
</gene>
<feature type="domain" description="ATP-grasp" evidence="2">
    <location>
        <begin position="120"/>
        <end position="306"/>
    </location>
</feature>
<accession>A0ABX4CHC0</accession>
<dbReference type="InterPro" id="IPR011761">
    <property type="entry name" value="ATP-grasp"/>
</dbReference>
<keyword evidence="1" id="KW-0067">ATP-binding</keyword>
<name>A0ABX4CHC0_FLAHY</name>
<dbReference type="InterPro" id="IPR013651">
    <property type="entry name" value="ATP-grasp_RimK-type"/>
</dbReference>
<dbReference type="PANTHER" id="PTHR21621">
    <property type="entry name" value="RIBOSOMAL PROTEIN S6 MODIFICATION PROTEIN"/>
    <property type="match status" value="1"/>
</dbReference>
<keyword evidence="4" id="KW-1185">Reference proteome</keyword>
<dbReference type="SUPFAM" id="SSF56059">
    <property type="entry name" value="Glutathione synthetase ATP-binding domain-like"/>
    <property type="match status" value="1"/>
</dbReference>
<dbReference type="Gene3D" id="3.30.470.20">
    <property type="entry name" value="ATP-grasp fold, B domain"/>
    <property type="match status" value="1"/>
</dbReference>
<evidence type="ECO:0000313" key="3">
    <source>
        <dbReference type="EMBL" id="OXA93914.1"/>
    </source>
</evidence>
<evidence type="ECO:0000313" key="4">
    <source>
        <dbReference type="Proteomes" id="UP000198424"/>
    </source>
</evidence>
<evidence type="ECO:0000259" key="2">
    <source>
        <dbReference type="PROSITE" id="PS50975"/>
    </source>
</evidence>
<dbReference type="Proteomes" id="UP000198424">
    <property type="component" value="Unassembled WGS sequence"/>
</dbReference>
<evidence type="ECO:0000256" key="1">
    <source>
        <dbReference type="PROSITE-ProRule" id="PRU00409"/>
    </source>
</evidence>
<reference evidence="3 4" key="1">
    <citation type="submission" date="2016-11" db="EMBL/GenBank/DDBJ databases">
        <title>Whole genomes of Flavobacteriaceae.</title>
        <authorList>
            <person name="Stine C."/>
            <person name="Li C."/>
            <person name="Tadesse D."/>
        </authorList>
    </citation>
    <scope>NUCLEOTIDE SEQUENCE [LARGE SCALE GENOMIC DNA]</scope>
    <source>
        <strain evidence="3 4">ATCC 29551</strain>
    </source>
</reference>
<protein>
    <recommendedName>
        <fullName evidence="2">ATP-grasp domain-containing protein</fullName>
    </recommendedName>
</protein>
<dbReference type="RefSeq" id="WP_089052163.1">
    <property type="nucleotide sequence ID" value="NZ_JBEWQG010000018.1"/>
</dbReference>